<evidence type="ECO:0000313" key="1">
    <source>
        <dbReference type="EMBL" id="KAJ4425745.1"/>
    </source>
</evidence>
<organism evidence="1 2">
    <name type="scientific">Periplaneta americana</name>
    <name type="common">American cockroach</name>
    <name type="synonym">Blatta americana</name>
    <dbReference type="NCBI Taxonomy" id="6978"/>
    <lineage>
        <taxon>Eukaryota</taxon>
        <taxon>Metazoa</taxon>
        <taxon>Ecdysozoa</taxon>
        <taxon>Arthropoda</taxon>
        <taxon>Hexapoda</taxon>
        <taxon>Insecta</taxon>
        <taxon>Pterygota</taxon>
        <taxon>Neoptera</taxon>
        <taxon>Polyneoptera</taxon>
        <taxon>Dictyoptera</taxon>
        <taxon>Blattodea</taxon>
        <taxon>Blattoidea</taxon>
        <taxon>Blattidae</taxon>
        <taxon>Blattinae</taxon>
        <taxon>Periplaneta</taxon>
    </lineage>
</organism>
<accession>A0ABQ8RW15</accession>
<protein>
    <submittedName>
        <fullName evidence="1">Uncharacterized protein</fullName>
    </submittedName>
</protein>
<dbReference type="Proteomes" id="UP001148838">
    <property type="component" value="Unassembled WGS sequence"/>
</dbReference>
<comment type="caution">
    <text evidence="1">The sequence shown here is derived from an EMBL/GenBank/DDBJ whole genome shotgun (WGS) entry which is preliminary data.</text>
</comment>
<reference evidence="1 2" key="1">
    <citation type="journal article" date="2022" name="Allergy">
        <title>Genome assembly and annotation of Periplaneta americana reveal a comprehensive cockroach allergen profile.</title>
        <authorList>
            <person name="Wang L."/>
            <person name="Xiong Q."/>
            <person name="Saelim N."/>
            <person name="Wang L."/>
            <person name="Nong W."/>
            <person name="Wan A.T."/>
            <person name="Shi M."/>
            <person name="Liu X."/>
            <person name="Cao Q."/>
            <person name="Hui J.H.L."/>
            <person name="Sookrung N."/>
            <person name="Leung T.F."/>
            <person name="Tungtrongchitr A."/>
            <person name="Tsui S.K.W."/>
        </authorList>
    </citation>
    <scope>NUCLEOTIDE SEQUENCE [LARGE SCALE GENOMIC DNA]</scope>
    <source>
        <strain evidence="1">PWHHKU_190912</strain>
    </source>
</reference>
<evidence type="ECO:0000313" key="2">
    <source>
        <dbReference type="Proteomes" id="UP001148838"/>
    </source>
</evidence>
<name>A0ABQ8RW15_PERAM</name>
<sequence length="125" mass="14388">MFYKRGGLSVESRGRKVPRCTKLSFAPASYSEFVYNATLPHIVSTSEFIDGCIRHSFDLCLPGIENIVLPQRPAYDKFIAINPDKMQDIKKILCYIPRGQLPYYEKIVNSPLAEHRIQNEMLKLH</sequence>
<keyword evidence="2" id="KW-1185">Reference proteome</keyword>
<gene>
    <name evidence="1" type="ORF">ANN_27941</name>
</gene>
<proteinExistence type="predicted"/>
<dbReference type="EMBL" id="JAJSOF020000042">
    <property type="protein sequence ID" value="KAJ4425745.1"/>
    <property type="molecule type" value="Genomic_DNA"/>
</dbReference>